<evidence type="ECO:0000313" key="2">
    <source>
        <dbReference type="WBParaSite" id="L893_g10082.t1"/>
    </source>
</evidence>
<dbReference type="WBParaSite" id="L893_g10082.t1">
    <property type="protein sequence ID" value="L893_g10082.t1"/>
    <property type="gene ID" value="L893_g10082"/>
</dbReference>
<protein>
    <submittedName>
        <fullName evidence="2">Uncharacterized protein</fullName>
    </submittedName>
</protein>
<accession>A0A1I7XW73</accession>
<name>A0A1I7XW73_9BILA</name>
<proteinExistence type="predicted"/>
<dbReference type="AlphaFoldDB" id="A0A1I7XW73"/>
<organism evidence="1 2">
    <name type="scientific">Steinernema glaseri</name>
    <dbReference type="NCBI Taxonomy" id="37863"/>
    <lineage>
        <taxon>Eukaryota</taxon>
        <taxon>Metazoa</taxon>
        <taxon>Ecdysozoa</taxon>
        <taxon>Nematoda</taxon>
        <taxon>Chromadorea</taxon>
        <taxon>Rhabditida</taxon>
        <taxon>Tylenchina</taxon>
        <taxon>Panagrolaimomorpha</taxon>
        <taxon>Strongyloidoidea</taxon>
        <taxon>Steinernematidae</taxon>
        <taxon>Steinernema</taxon>
    </lineage>
</organism>
<evidence type="ECO:0000313" key="1">
    <source>
        <dbReference type="Proteomes" id="UP000095287"/>
    </source>
</evidence>
<dbReference type="Proteomes" id="UP000095287">
    <property type="component" value="Unplaced"/>
</dbReference>
<sequence length="102" mass="11536">MSSNVDLSPTNYCDQAPMWSIPMAVSIYLDKQEFPPSVYGTPKMVSGGKQGCIPRFCSPCRCRLMSTCRVETSVTRRLHMWSIPMAASTYLDKQDVTEVYRT</sequence>
<reference evidence="2" key="1">
    <citation type="submission" date="2016-11" db="UniProtKB">
        <authorList>
            <consortium name="WormBaseParasite"/>
        </authorList>
    </citation>
    <scope>IDENTIFICATION</scope>
</reference>
<keyword evidence="1" id="KW-1185">Reference proteome</keyword>